<proteinExistence type="predicted"/>
<accession>A0ACC2TLB5</accession>
<evidence type="ECO:0000313" key="1">
    <source>
        <dbReference type="EMBL" id="KAJ9075270.1"/>
    </source>
</evidence>
<protein>
    <submittedName>
        <fullName evidence="1">Uncharacterized protein</fullName>
    </submittedName>
</protein>
<dbReference type="Proteomes" id="UP001165960">
    <property type="component" value="Unassembled WGS sequence"/>
</dbReference>
<keyword evidence="2" id="KW-1185">Reference proteome</keyword>
<name>A0ACC2TLB5_9FUNG</name>
<gene>
    <name evidence="1" type="ORF">DSO57_1037728</name>
</gene>
<dbReference type="EMBL" id="QTSX02002550">
    <property type="protein sequence ID" value="KAJ9075270.1"/>
    <property type="molecule type" value="Genomic_DNA"/>
</dbReference>
<organism evidence="1 2">
    <name type="scientific">Entomophthora muscae</name>
    <dbReference type="NCBI Taxonomy" id="34485"/>
    <lineage>
        <taxon>Eukaryota</taxon>
        <taxon>Fungi</taxon>
        <taxon>Fungi incertae sedis</taxon>
        <taxon>Zoopagomycota</taxon>
        <taxon>Entomophthoromycotina</taxon>
        <taxon>Entomophthoromycetes</taxon>
        <taxon>Entomophthorales</taxon>
        <taxon>Entomophthoraceae</taxon>
        <taxon>Entomophthora</taxon>
    </lineage>
</organism>
<sequence length="1208" mass="138218">MPMAAKNPDEPSHPFDEPCARLRPQEALKSASVKSLINYGFPVEGLESQRLNNLDYAFAEPIHIPSLRIQQTIPYLPEQRKGLPIAEASSSLDDIEGNTLSSITQPKTSVKDEGEAITLPSSPEADREGSQHSRRVLNSRAVTKSRLKKAVWGIRMANPGRPANSKSSVIEGKNFPLLASALAIPAYHFNSDTGKHPPAVILDALKLEITDSHMQEEGQGEEHDTFRIELEYGPLKWVIYRSLYDFYRLHYYMKKRYLVGRIRSYPRFPNQITYAFQRATSFSAEEIAQLALHRRKDLEKYLLMAIQMLTMQMQRELLEFLEMGGCSIRKYMGWKGREGYLSLRTTKTNEFGCLPAIFGRWTTCWVLLRDSYLVVCKSVHDTQPTDIMLFNHYTKVDEIYLKSANPLNDHKFGLIDHRRRLALRVESKSELHQWTRHVGDSLARSPWTKEHRYNSFAPIRTNIRAKWYIDGAGYFYELSEAILNAKDTIYIADWWLSPELYLRRPPSLFPEFRLDQLLKTKAEQGVDIYVLVFKEVTVSLPNNSQHTKRSLKRLHRNIKVQRHPDHVQTNGTWFWAHHEKICVVDNSKAFLGGLDLCFGRFDDNSHRLADFTPLTDGSECIFPGQDYCNPRVRDNFDVHDHTKEVIDRKSHARMPWHDIAVSVTGAAARDVARHFIERWNFIKTSKARQRSHIPFLMPQGENCKERKDPSGGTCQIQVLRSSSEWSSGVEKENSIYNAYIENIYAAQHFIYIENQFFVTAAKGEQGYTIKNKVGLALVERIKRAYRNQTPFRVIVVMPLMPAFPNELHDSSANTIRLVMQWQYQSICRGKESIMGQLQEAGIEPSDYIRFHGLRNYDLIPQSHLHHPDALAPAESIKASAFDLGSQDPKSVIHEERPQPTRRFTFKHSRDSIRGVLDTFRTLTKPRSEDESSSDDDSCSEDTVPHTPPPSLSERPKPFRDPSQASIPHGPLSAECTDAASQYVTEQVYIHSKLMIVDDRIVICGSANINDRSMVGYRDSEIAVVIEDLEMVPSTLAGKKFEVSKFAHTLRCTIFKEHLGLLSGTEMVNLINWDASDTPGDAPMVDLQGPDLNTLYHPSELVKDPLGHDFIQYWNNVAGYNTRAFREVFRVVPDDTVANWDAYRAFIPNPDQVVTGHPDFRSLRPSQIQRILRNVRGHLVEFPSKFLEQENFSASAFSAENIIPIDVFI</sequence>
<comment type="caution">
    <text evidence="1">The sequence shown here is derived from an EMBL/GenBank/DDBJ whole genome shotgun (WGS) entry which is preliminary data.</text>
</comment>
<evidence type="ECO:0000313" key="2">
    <source>
        <dbReference type="Proteomes" id="UP001165960"/>
    </source>
</evidence>
<reference evidence="1" key="1">
    <citation type="submission" date="2022-04" db="EMBL/GenBank/DDBJ databases">
        <title>Genome of the entomopathogenic fungus Entomophthora muscae.</title>
        <authorList>
            <person name="Elya C."/>
            <person name="Lovett B.R."/>
            <person name="Lee E."/>
            <person name="Macias A.M."/>
            <person name="Hajek A.E."/>
            <person name="De Bivort B.L."/>
            <person name="Kasson M.T."/>
            <person name="De Fine Licht H.H."/>
            <person name="Stajich J.E."/>
        </authorList>
    </citation>
    <scope>NUCLEOTIDE SEQUENCE</scope>
    <source>
        <strain evidence="1">Berkeley</strain>
    </source>
</reference>